<reference evidence="5 6" key="1">
    <citation type="submission" date="2014-09" db="EMBL/GenBank/DDBJ databases">
        <title>Genome sequence of Flavobacterium aquidurense RC62.</title>
        <authorList>
            <person name="Kim J.F."/>
            <person name="Kwak M.-J."/>
        </authorList>
    </citation>
    <scope>NUCLEOTIDE SEQUENCE [LARGE SCALE GENOMIC DNA]</scope>
    <source>
        <strain evidence="5 6">RC62</strain>
    </source>
</reference>
<keyword evidence="3" id="KW-0597">Phosphoprotein</keyword>
<dbReference type="SUPFAM" id="SSF47336">
    <property type="entry name" value="ACP-like"/>
    <property type="match status" value="1"/>
</dbReference>
<dbReference type="OrthoDB" id="605930at2"/>
<dbReference type="GO" id="GO:0043041">
    <property type="term" value="P:amino acid activation for nonribosomal peptide biosynthetic process"/>
    <property type="evidence" value="ECO:0007669"/>
    <property type="project" value="TreeGrafter"/>
</dbReference>
<protein>
    <submittedName>
        <fullName evidence="5">Nonribosomal peptide synthetase</fullName>
    </submittedName>
</protein>
<dbReference type="GO" id="GO:0005737">
    <property type="term" value="C:cytoplasm"/>
    <property type="evidence" value="ECO:0007669"/>
    <property type="project" value="TreeGrafter"/>
</dbReference>
<dbReference type="RefSeq" id="WP_055093491.1">
    <property type="nucleotide sequence ID" value="NZ_JRLF01000008.1"/>
</dbReference>
<dbReference type="InterPro" id="IPR042099">
    <property type="entry name" value="ANL_N_sf"/>
</dbReference>
<dbReference type="PROSITE" id="PS00455">
    <property type="entry name" value="AMP_BINDING"/>
    <property type="match status" value="1"/>
</dbReference>
<dbReference type="InterPro" id="IPR009081">
    <property type="entry name" value="PP-bd_ACP"/>
</dbReference>
<organism evidence="5 6">
    <name type="scientific">Flavobacterium aquidurense</name>
    <dbReference type="NCBI Taxonomy" id="362413"/>
    <lineage>
        <taxon>Bacteria</taxon>
        <taxon>Pseudomonadati</taxon>
        <taxon>Bacteroidota</taxon>
        <taxon>Flavobacteriia</taxon>
        <taxon>Flavobacteriales</taxon>
        <taxon>Flavobacteriaceae</taxon>
        <taxon>Flavobacterium</taxon>
    </lineage>
</organism>
<dbReference type="SUPFAM" id="SSF52777">
    <property type="entry name" value="CoA-dependent acyltransferases"/>
    <property type="match status" value="4"/>
</dbReference>
<sequence length="1479" mass="170667">MKLTLSQQDIYFEQLIYPTEPIYNIGAKIEIKGSINSQIFQKAYIELINQHDAYRTKLVKNQDDVDVTIMQNHNSELGFVDFSKDKNPYDNANLYMQEEFSKPFDLFGDGLLHVFTLVKVDEDFHYLFSVYHHIITDGWGTSLMFQRLVQNYNEILEFGAVQTIYPFSYEEFIEDDAVYQTSDSFRQDALYWKDKFKNLPENLFDRTAHQTGVNKSRRKELIIKRAVYNQLNEVAAAYKCSTFHLILAIVYTYFGRKQQNDDFAIGLPVLNRSTAKYKKTVGLFMGISPLRMKIDFNLTVQQFTQELKNQLRNDYRHQRFPLGKLVQELQLFQEKEKLFNITLSYEKQNYSNDFQGTKTQVIPLSHQSERAALAIYIREFDELKDVRIDFDYNLNYFDESAIIEITNHVDNLIVEVLNHPEKKLRDLKYLSENELKKVLDAFNDTQVNYQQEETIVSLFREKAFKMPGKIILKDHYRSYSYFELDKLSSQVAEKLMGIYGEDDQSPIAVLMSRSANMVVVLLGILKAGRSYIPLDPVFPEDRLRYIIENSASKVLIKQRGYELAGLENVEALKLENIFDGLEELQGVVTKKITPADTAYIIYTSGSTGNPKGVEIGHRSLLNFLTSMQQKPGVTITDILFSVTTYSFDISILEFFAPLLSGATLYIASQETLQDPNLIIEKLEEIKPTIIQATPSFYQMLFNANWKGDQGLKILCGGDLLSESLAERLLNSTLEVWNMYGPTETTIWSSIKKIEQPKDASNIGKPINNTKIYILDEYLFPQPVGTQGAIYIGGDGLAKGYYNNIALTNEKFIVNPFDHNGLFYETGDVGKWNYKGEIEFLGRNDNQVKIRGYRIELGDIEAQLNTIFGIKESVIVVKKGSQEEAFLVAYILTENQEPDTEAILKELKTKLPYYMIPNAVVALTEFPLTPNQKVDRKFLSQKTVEQNLDNFKEPVSSLEIQLSKYWKEVLNVQEPISLNDNFFVLGGHSLKALKLTGLIAKELSFDISLKTIFEYPTIELLANHVQELRPEQSSVIPTAQNKVFYDLTPSQYNIWLASQETNFSIAYNMFSAYKVEGSIDLNRITNAINSIIRKYEIIRTNFVEFNGTPYQKINSFENINFSIPVVKSVNKGVEKAISQFNTTVFDLETDLLVRVQLIQTDENRFILLFCTHHIIMDGLSLELFIEELIKNYNENALLADIEKEDLKLQFKDYSEWVNKKTKDNYGRNMSFWTEYLQNYVSKDSFDKDFEIDTNLQNGSALDFELTHETTLALKQLASRQQVTFYTILITALNVLIHKYSDHNDILIGTVNSGRESPELMNQIGMFAKPLILRTQIEAKQTFSDLLKTTQKNIVDISGYEEVPFEAIKKSFSDVMLVYQNPEFSFESITDLNDFKLSIYNTENKYSRIPLVFNLFESNHKLKGTIDYNCNLYKEDTVKIIAIKYCDLLNEIINTTQVEIHLLDIQLELEKNTVFDFEFNF</sequence>
<dbReference type="STRING" id="362413.RC62_4099"/>
<feature type="domain" description="Carrier" evidence="4">
    <location>
        <begin position="952"/>
        <end position="1028"/>
    </location>
</feature>
<dbReference type="GO" id="GO:0031177">
    <property type="term" value="F:phosphopantetheine binding"/>
    <property type="evidence" value="ECO:0007669"/>
    <property type="project" value="TreeGrafter"/>
</dbReference>
<keyword evidence="2" id="KW-0596">Phosphopantetheine</keyword>
<evidence type="ECO:0000256" key="2">
    <source>
        <dbReference type="ARBA" id="ARBA00022450"/>
    </source>
</evidence>
<dbReference type="PANTHER" id="PTHR45527">
    <property type="entry name" value="NONRIBOSOMAL PEPTIDE SYNTHETASE"/>
    <property type="match status" value="1"/>
</dbReference>
<dbReference type="InterPro" id="IPR045851">
    <property type="entry name" value="AMP-bd_C_sf"/>
</dbReference>
<dbReference type="Gene3D" id="1.10.1200.10">
    <property type="entry name" value="ACP-like"/>
    <property type="match status" value="1"/>
</dbReference>
<evidence type="ECO:0000313" key="6">
    <source>
        <dbReference type="Proteomes" id="UP000050443"/>
    </source>
</evidence>
<dbReference type="FunFam" id="1.10.1200.10:FF:000005">
    <property type="entry name" value="Nonribosomal peptide synthetase 1"/>
    <property type="match status" value="1"/>
</dbReference>
<accession>A0A0Q0RW31</accession>
<dbReference type="EMBL" id="JRLF01000008">
    <property type="protein sequence ID" value="KQB41353.1"/>
    <property type="molecule type" value="Genomic_DNA"/>
</dbReference>
<dbReference type="Gene3D" id="3.30.559.10">
    <property type="entry name" value="Chloramphenicol acetyltransferase-like domain"/>
    <property type="match status" value="2"/>
</dbReference>
<dbReference type="InterPro" id="IPR020845">
    <property type="entry name" value="AMP-binding_CS"/>
</dbReference>
<dbReference type="InterPro" id="IPR023213">
    <property type="entry name" value="CAT-like_dom_sf"/>
</dbReference>
<proteinExistence type="predicted"/>
<dbReference type="Proteomes" id="UP000050443">
    <property type="component" value="Unassembled WGS sequence"/>
</dbReference>
<dbReference type="Pfam" id="PF00550">
    <property type="entry name" value="PP-binding"/>
    <property type="match status" value="1"/>
</dbReference>
<evidence type="ECO:0000313" key="5">
    <source>
        <dbReference type="EMBL" id="KQB41353.1"/>
    </source>
</evidence>
<dbReference type="Gene3D" id="3.30.559.30">
    <property type="entry name" value="Nonribosomal peptide synthetase, condensation domain"/>
    <property type="match status" value="2"/>
</dbReference>
<dbReference type="Gene3D" id="3.40.50.12780">
    <property type="entry name" value="N-terminal domain of ligase-like"/>
    <property type="match status" value="1"/>
</dbReference>
<name>A0A0Q0RW31_9FLAO</name>
<dbReference type="GO" id="GO:0044550">
    <property type="term" value="P:secondary metabolite biosynthetic process"/>
    <property type="evidence" value="ECO:0007669"/>
    <property type="project" value="TreeGrafter"/>
</dbReference>
<dbReference type="NCBIfam" id="TIGR01733">
    <property type="entry name" value="AA-adenyl-dom"/>
    <property type="match status" value="1"/>
</dbReference>
<dbReference type="InterPro" id="IPR036736">
    <property type="entry name" value="ACP-like_sf"/>
</dbReference>
<dbReference type="PROSITE" id="PS50075">
    <property type="entry name" value="CARRIER"/>
    <property type="match status" value="1"/>
</dbReference>
<dbReference type="InterPro" id="IPR001242">
    <property type="entry name" value="Condensation_dom"/>
</dbReference>
<dbReference type="Pfam" id="PF00668">
    <property type="entry name" value="Condensation"/>
    <property type="match status" value="2"/>
</dbReference>
<dbReference type="PATRIC" id="fig|362413.3.peg.4022"/>
<evidence type="ECO:0000256" key="1">
    <source>
        <dbReference type="ARBA" id="ARBA00001957"/>
    </source>
</evidence>
<dbReference type="Pfam" id="PF00501">
    <property type="entry name" value="AMP-binding"/>
    <property type="match status" value="1"/>
</dbReference>
<gene>
    <name evidence="5" type="ORF">RC62_4099</name>
</gene>
<dbReference type="InterPro" id="IPR000873">
    <property type="entry name" value="AMP-dep_synth/lig_dom"/>
</dbReference>
<dbReference type="GO" id="GO:0003824">
    <property type="term" value="F:catalytic activity"/>
    <property type="evidence" value="ECO:0007669"/>
    <property type="project" value="InterPro"/>
</dbReference>
<evidence type="ECO:0000259" key="4">
    <source>
        <dbReference type="PROSITE" id="PS50075"/>
    </source>
</evidence>
<dbReference type="Gene3D" id="3.30.300.30">
    <property type="match status" value="1"/>
</dbReference>
<dbReference type="PANTHER" id="PTHR45527:SF1">
    <property type="entry name" value="FATTY ACID SYNTHASE"/>
    <property type="match status" value="1"/>
</dbReference>
<evidence type="ECO:0000256" key="3">
    <source>
        <dbReference type="ARBA" id="ARBA00022553"/>
    </source>
</evidence>
<dbReference type="InterPro" id="IPR010071">
    <property type="entry name" value="AA_adenyl_dom"/>
</dbReference>
<dbReference type="SUPFAM" id="SSF56801">
    <property type="entry name" value="Acetyl-CoA synthetase-like"/>
    <property type="match status" value="1"/>
</dbReference>
<comment type="caution">
    <text evidence="5">The sequence shown here is derived from an EMBL/GenBank/DDBJ whole genome shotgun (WGS) entry which is preliminary data.</text>
</comment>
<comment type="cofactor">
    <cofactor evidence="1">
        <name>pantetheine 4'-phosphate</name>
        <dbReference type="ChEBI" id="CHEBI:47942"/>
    </cofactor>
</comment>